<evidence type="ECO:0000256" key="3">
    <source>
        <dbReference type="ARBA" id="ARBA00022989"/>
    </source>
</evidence>
<dbReference type="PANTHER" id="PTHR15549">
    <property type="entry name" value="PAIRED IMMUNOGLOBULIN-LIKE TYPE 2 RECEPTOR"/>
    <property type="match status" value="1"/>
</dbReference>
<dbReference type="GO" id="GO:0071944">
    <property type="term" value="C:cell periphery"/>
    <property type="evidence" value="ECO:0007669"/>
    <property type="project" value="UniProtKB-ARBA"/>
</dbReference>
<evidence type="ECO:0000256" key="4">
    <source>
        <dbReference type="ARBA" id="ARBA00023136"/>
    </source>
</evidence>
<feature type="region of interest" description="Disordered" evidence="5">
    <location>
        <begin position="182"/>
        <end position="238"/>
    </location>
</feature>
<evidence type="ECO:0008006" key="9">
    <source>
        <dbReference type="Google" id="ProtNLM"/>
    </source>
</evidence>
<keyword evidence="3 6" id="KW-1133">Transmembrane helix</keyword>
<dbReference type="GO" id="GO:0016020">
    <property type="term" value="C:membrane"/>
    <property type="evidence" value="ECO:0007669"/>
    <property type="project" value="UniProtKB-SubCell"/>
</dbReference>
<organism evidence="7 8">
    <name type="scientific">Penicillium patulum</name>
    <name type="common">Penicillium griseofulvum</name>
    <dbReference type="NCBI Taxonomy" id="5078"/>
    <lineage>
        <taxon>Eukaryota</taxon>
        <taxon>Fungi</taxon>
        <taxon>Dikarya</taxon>
        <taxon>Ascomycota</taxon>
        <taxon>Pezizomycotina</taxon>
        <taxon>Eurotiomycetes</taxon>
        <taxon>Eurotiomycetidae</taxon>
        <taxon>Eurotiales</taxon>
        <taxon>Aspergillaceae</taxon>
        <taxon>Penicillium</taxon>
    </lineage>
</organism>
<dbReference type="GeneID" id="63708426"/>
<sequence>MTSTIPTLVVRAAESTGTITTMPMSSIFTAPASCSNSWTYEPEAANRVPNGLLIQNAVDKDNADPACFPSGYSQYGRVRPSIAYSPGYCPHGYTSADLVIHSPATTAICCPSDFSYYEEKRDLQTTFGGCLSVFPSSSSTIVTVRQVDEESTQVSGPVTMWAQAIQVQLQASDKSLFVSATTTTTKTQTSSDEPSETKTSTGPSDTAASSTSSSIQTGTAAPEVPETPIPAAPGTGVETSGLSTGAKIGVGVGVGAAGLIIIAALLFWFFRRRQAKGEKSLPETKPYAEISELGGSTEAQSVSYQRPAHEGTPSELGGSSQAAESSIVNTRTTGPSELHATSGGPKFVHELGA</sequence>
<gene>
    <name evidence="7" type="ORF">PGRI_054130</name>
</gene>
<feature type="compositionally biased region" description="Low complexity" evidence="5">
    <location>
        <begin position="199"/>
        <end position="221"/>
    </location>
</feature>
<protein>
    <recommendedName>
        <fullName evidence="9">LPXTG-motif cell wall anchor</fullName>
    </recommendedName>
</protein>
<keyword evidence="8" id="KW-1185">Reference proteome</keyword>
<keyword evidence="4 6" id="KW-0472">Membrane</keyword>
<comment type="caution">
    <text evidence="7">The sequence shown here is derived from an EMBL/GenBank/DDBJ whole genome shotgun (WGS) entry which is preliminary data.</text>
</comment>
<dbReference type="PANTHER" id="PTHR15549:SF30">
    <property type="entry name" value="MID2 DOMAIN-CONTAINING PROTEIN"/>
    <property type="match status" value="1"/>
</dbReference>
<name>A0A135LC60_PENPA</name>
<dbReference type="EMBL" id="LHQR01000069">
    <property type="protein sequence ID" value="KXG46557.1"/>
    <property type="molecule type" value="Genomic_DNA"/>
</dbReference>
<dbReference type="OMA" id="TMWAQPI"/>
<feature type="compositionally biased region" description="Polar residues" evidence="5">
    <location>
        <begin position="317"/>
        <end position="335"/>
    </location>
</feature>
<evidence type="ECO:0000313" key="8">
    <source>
        <dbReference type="Proteomes" id="UP000070168"/>
    </source>
</evidence>
<evidence type="ECO:0000256" key="1">
    <source>
        <dbReference type="ARBA" id="ARBA00004167"/>
    </source>
</evidence>
<dbReference type="RefSeq" id="XP_040645093.1">
    <property type="nucleotide sequence ID" value="XM_040793126.1"/>
</dbReference>
<dbReference type="Proteomes" id="UP000070168">
    <property type="component" value="Unassembled WGS sequence"/>
</dbReference>
<evidence type="ECO:0000256" key="5">
    <source>
        <dbReference type="SAM" id="MobiDB-lite"/>
    </source>
</evidence>
<evidence type="ECO:0000256" key="2">
    <source>
        <dbReference type="ARBA" id="ARBA00022692"/>
    </source>
</evidence>
<feature type="transmembrane region" description="Helical" evidence="6">
    <location>
        <begin position="248"/>
        <end position="270"/>
    </location>
</feature>
<proteinExistence type="predicted"/>
<accession>A0A135LC60</accession>
<feature type="region of interest" description="Disordered" evidence="5">
    <location>
        <begin position="278"/>
        <end position="353"/>
    </location>
</feature>
<comment type="subcellular location">
    <subcellularLocation>
        <location evidence="1">Membrane</location>
        <topology evidence="1">Single-pass membrane protein</topology>
    </subcellularLocation>
</comment>
<reference evidence="7 8" key="1">
    <citation type="journal article" date="2016" name="BMC Genomics">
        <title>Genome sequencing and secondary metabolism of the postharvest pathogen Penicillium griseofulvum.</title>
        <authorList>
            <person name="Banani H."/>
            <person name="Marcet-Houben M."/>
            <person name="Ballester A.R."/>
            <person name="Abbruscato P."/>
            <person name="Gonzalez-Candelas L."/>
            <person name="Gabaldon T."/>
            <person name="Spadaro D."/>
        </authorList>
    </citation>
    <scope>NUCLEOTIDE SEQUENCE [LARGE SCALE GENOMIC DNA]</scope>
    <source>
        <strain evidence="7 8">PG3</strain>
    </source>
</reference>
<evidence type="ECO:0000256" key="6">
    <source>
        <dbReference type="SAM" id="Phobius"/>
    </source>
</evidence>
<evidence type="ECO:0000313" key="7">
    <source>
        <dbReference type="EMBL" id="KXG46557.1"/>
    </source>
</evidence>
<keyword evidence="2 6" id="KW-0812">Transmembrane</keyword>
<dbReference type="OrthoDB" id="4770059at2759"/>
<dbReference type="InterPro" id="IPR051694">
    <property type="entry name" value="Immunoregulatory_rcpt-like"/>
</dbReference>
<dbReference type="STRING" id="5078.A0A135LC60"/>
<dbReference type="AlphaFoldDB" id="A0A135LC60"/>